<dbReference type="OrthoDB" id="17212at2759"/>
<dbReference type="PANTHER" id="PTHR10300">
    <property type="entry name" value="CALCIPRESSIN"/>
    <property type="match status" value="1"/>
</dbReference>
<dbReference type="InterPro" id="IPR006931">
    <property type="entry name" value="Calcipressin"/>
</dbReference>
<dbReference type="GO" id="GO:0008597">
    <property type="term" value="F:calcium-dependent protein serine/threonine phosphatase regulator activity"/>
    <property type="evidence" value="ECO:0007669"/>
    <property type="project" value="TreeGrafter"/>
</dbReference>
<protein>
    <recommendedName>
        <fullName evidence="4">Calcipressin</fullName>
    </recommendedName>
</protein>
<dbReference type="GO" id="GO:0019722">
    <property type="term" value="P:calcium-mediated signaling"/>
    <property type="evidence" value="ECO:0007669"/>
    <property type="project" value="InterPro"/>
</dbReference>
<evidence type="ECO:0000313" key="3">
    <source>
        <dbReference type="Proteomes" id="UP000449547"/>
    </source>
</evidence>
<accession>A0A642UUE8</accession>
<organism evidence="2 3">
    <name type="scientific">Diutina rugosa</name>
    <name type="common">Yeast</name>
    <name type="synonym">Candida rugosa</name>
    <dbReference type="NCBI Taxonomy" id="5481"/>
    <lineage>
        <taxon>Eukaryota</taxon>
        <taxon>Fungi</taxon>
        <taxon>Dikarya</taxon>
        <taxon>Ascomycota</taxon>
        <taxon>Saccharomycotina</taxon>
        <taxon>Pichiomycetes</taxon>
        <taxon>Debaryomycetaceae</taxon>
        <taxon>Diutina</taxon>
    </lineage>
</organism>
<reference evidence="2 3" key="1">
    <citation type="submission" date="2019-07" db="EMBL/GenBank/DDBJ databases">
        <title>Genome assembly of two rare yeast pathogens: Diutina rugosa and Trichomonascus ciferrii.</title>
        <authorList>
            <person name="Mixao V."/>
            <person name="Saus E."/>
            <person name="Hansen A."/>
            <person name="Lass-Flor C."/>
            <person name="Gabaldon T."/>
        </authorList>
    </citation>
    <scope>NUCLEOTIDE SEQUENCE [LARGE SCALE GENOMIC DNA]</scope>
    <source>
        <strain evidence="2 3">CBS 613</strain>
    </source>
</reference>
<dbReference type="OMA" id="PEWDHYD"/>
<sequence>MDRRPVTNTVIVTNVADYDPRSIQFPEAVPLEVVALPKFGRIIVICPSHEVAATVKQALIDQGYGAGYSLQDNKYTVLDGYDVGPDVDYLELPSEAGSRRFLISPPRSPPAEWNHWDREEEEPNQVPYSSQDLSHLLWEKLGGGKVQKIHDNDDDNDTTPKVTTEVLLEQQQGVPAIIIDSDDHVVKDDKRTTIPKTSLPL</sequence>
<dbReference type="Pfam" id="PF04847">
    <property type="entry name" value="Calcipressin"/>
    <property type="match status" value="1"/>
</dbReference>
<comment type="similarity">
    <text evidence="1">Belongs to the RCAN family.</text>
</comment>
<dbReference type="VEuPathDB" id="FungiDB:DIURU_001347"/>
<evidence type="ECO:0008006" key="4">
    <source>
        <dbReference type="Google" id="ProtNLM"/>
    </source>
</evidence>
<dbReference type="Proteomes" id="UP000449547">
    <property type="component" value="Unassembled WGS sequence"/>
</dbReference>
<keyword evidence="3" id="KW-1185">Reference proteome</keyword>
<dbReference type="PANTHER" id="PTHR10300:SF14">
    <property type="entry name" value="PROTEIN SARAH"/>
    <property type="match status" value="1"/>
</dbReference>
<dbReference type="RefSeq" id="XP_034013857.1">
    <property type="nucleotide sequence ID" value="XM_034153880.1"/>
</dbReference>
<comment type="caution">
    <text evidence="2">The sequence shown here is derived from an EMBL/GenBank/DDBJ whole genome shotgun (WGS) entry which is preliminary data.</text>
</comment>
<proteinExistence type="inferred from homology"/>
<dbReference type="AlphaFoldDB" id="A0A642UUE8"/>
<dbReference type="GeneID" id="54780000"/>
<dbReference type="GO" id="GO:0005634">
    <property type="term" value="C:nucleus"/>
    <property type="evidence" value="ECO:0007669"/>
    <property type="project" value="TreeGrafter"/>
</dbReference>
<name>A0A642UUE8_DIURU</name>
<evidence type="ECO:0000313" key="2">
    <source>
        <dbReference type="EMBL" id="KAA8905811.1"/>
    </source>
</evidence>
<gene>
    <name evidence="2" type="ORF">DIURU_001347</name>
</gene>
<dbReference type="GO" id="GO:0005737">
    <property type="term" value="C:cytoplasm"/>
    <property type="evidence" value="ECO:0007669"/>
    <property type="project" value="TreeGrafter"/>
</dbReference>
<dbReference type="EMBL" id="SWFT01000041">
    <property type="protein sequence ID" value="KAA8905811.1"/>
    <property type="molecule type" value="Genomic_DNA"/>
</dbReference>
<evidence type="ECO:0000256" key="1">
    <source>
        <dbReference type="ARBA" id="ARBA00008209"/>
    </source>
</evidence>